<evidence type="ECO:0000313" key="2">
    <source>
        <dbReference type="EMBL" id="CAB3790529.1"/>
    </source>
</evidence>
<name>A0A6S7B7L5_9BURK</name>
<organism evidence="2 3">
    <name type="scientific">Pararobbsia alpina</name>
    <dbReference type="NCBI Taxonomy" id="621374"/>
    <lineage>
        <taxon>Bacteria</taxon>
        <taxon>Pseudomonadati</taxon>
        <taxon>Pseudomonadota</taxon>
        <taxon>Betaproteobacteria</taxon>
        <taxon>Burkholderiales</taxon>
        <taxon>Burkholderiaceae</taxon>
        <taxon>Pararobbsia</taxon>
    </lineage>
</organism>
<sequence length="146" mass="16394">MLGPVCEESSGHSVDFQLSARRDFAAAKAFFAKAIKNQGFASKTITLDDYATSHRAVRKMKNDELLPDDTTLRSSKYLNNLIEQDHRHTKSRVNLMLGFKRFGNAAVTITDIELMHRIRKAPFNLTKLCLKDTAAPAVWKAVLSAR</sequence>
<reference evidence="2 3" key="1">
    <citation type="submission" date="2020-04" db="EMBL/GenBank/DDBJ databases">
        <authorList>
            <person name="De Canck E."/>
        </authorList>
    </citation>
    <scope>NUCLEOTIDE SEQUENCE [LARGE SCALE GENOMIC DNA]</scope>
    <source>
        <strain evidence="2 3">LMG 28138</strain>
    </source>
</reference>
<feature type="domain" description="DDE" evidence="1">
    <location>
        <begin position="9"/>
        <end position="120"/>
    </location>
</feature>
<gene>
    <name evidence="2" type="ORF">LMG28138_03006</name>
</gene>
<accession>A0A6S7B7L5</accession>
<dbReference type="InterPro" id="IPR032874">
    <property type="entry name" value="DDE_dom"/>
</dbReference>
<proteinExistence type="predicted"/>
<dbReference type="PANTHER" id="PTHR35528:SF3">
    <property type="entry name" value="BLL1675 PROTEIN"/>
    <property type="match status" value="1"/>
</dbReference>
<dbReference type="AlphaFoldDB" id="A0A6S7B7L5"/>
<dbReference type="PANTHER" id="PTHR35528">
    <property type="entry name" value="BLL1675 PROTEIN"/>
    <property type="match status" value="1"/>
</dbReference>
<dbReference type="Proteomes" id="UP000494115">
    <property type="component" value="Unassembled WGS sequence"/>
</dbReference>
<evidence type="ECO:0000313" key="3">
    <source>
        <dbReference type="Proteomes" id="UP000494115"/>
    </source>
</evidence>
<protein>
    <recommendedName>
        <fullName evidence="1">DDE domain-containing protein</fullName>
    </recommendedName>
</protein>
<keyword evidence="3" id="KW-1185">Reference proteome</keyword>
<evidence type="ECO:0000259" key="1">
    <source>
        <dbReference type="Pfam" id="PF13610"/>
    </source>
</evidence>
<dbReference type="Pfam" id="PF13610">
    <property type="entry name" value="DDE_Tnp_IS240"/>
    <property type="match status" value="1"/>
</dbReference>
<dbReference type="InterPro" id="IPR052183">
    <property type="entry name" value="IS_Transposase"/>
</dbReference>
<dbReference type="EMBL" id="CADIKM010000012">
    <property type="protein sequence ID" value="CAB3790529.1"/>
    <property type="molecule type" value="Genomic_DNA"/>
</dbReference>